<comment type="subcellular location">
    <subcellularLocation>
        <location evidence="1">Cell junction</location>
    </subcellularLocation>
</comment>
<feature type="region of interest" description="Disordered" evidence="7">
    <location>
        <begin position="110"/>
        <end position="133"/>
    </location>
</feature>
<dbReference type="AlphaFoldDB" id="A0A3P8VKB3"/>
<evidence type="ECO:0000313" key="9">
    <source>
        <dbReference type="Proteomes" id="UP000265120"/>
    </source>
</evidence>
<dbReference type="InterPro" id="IPR011989">
    <property type="entry name" value="ARM-like"/>
</dbReference>
<evidence type="ECO:0000313" key="8">
    <source>
        <dbReference type="Ensembl" id="ENSCSEP00000015718.1"/>
    </source>
</evidence>
<dbReference type="GO" id="GO:0002934">
    <property type="term" value="P:desmosome organization"/>
    <property type="evidence" value="ECO:0007669"/>
    <property type="project" value="Ensembl"/>
</dbReference>
<dbReference type="GO" id="GO:0045110">
    <property type="term" value="P:intermediate filament bundle assembly"/>
    <property type="evidence" value="ECO:0007669"/>
    <property type="project" value="TreeGrafter"/>
</dbReference>
<dbReference type="PANTHER" id="PTHR10372">
    <property type="entry name" value="PLAKOPHILLIN-RELATED"/>
    <property type="match status" value="1"/>
</dbReference>
<dbReference type="GO" id="GO:0005912">
    <property type="term" value="C:adherens junction"/>
    <property type="evidence" value="ECO:0007669"/>
    <property type="project" value="TreeGrafter"/>
</dbReference>
<protein>
    <submittedName>
        <fullName evidence="8">Plakophilin 2</fullName>
    </submittedName>
</protein>
<dbReference type="STRING" id="244447.ENSCSEP00000015718"/>
<dbReference type="PANTHER" id="PTHR10372:SF25">
    <property type="entry name" value="PLAKOPHILIN-2"/>
    <property type="match status" value="1"/>
</dbReference>
<feature type="repeat" description="ARM" evidence="6">
    <location>
        <begin position="355"/>
        <end position="397"/>
    </location>
</feature>
<dbReference type="InterPro" id="IPR028435">
    <property type="entry name" value="Plakophilin/d_Catenin"/>
</dbReference>
<evidence type="ECO:0000256" key="6">
    <source>
        <dbReference type="PROSITE-ProRule" id="PRU00259"/>
    </source>
</evidence>
<dbReference type="InterPro" id="IPR000225">
    <property type="entry name" value="Armadillo"/>
</dbReference>
<dbReference type="Pfam" id="PF00514">
    <property type="entry name" value="Arm"/>
    <property type="match status" value="1"/>
</dbReference>
<dbReference type="InterPro" id="IPR016024">
    <property type="entry name" value="ARM-type_fold"/>
</dbReference>
<dbReference type="GO" id="GO:0005886">
    <property type="term" value="C:plasma membrane"/>
    <property type="evidence" value="ECO:0007669"/>
    <property type="project" value="TreeGrafter"/>
</dbReference>
<evidence type="ECO:0000256" key="4">
    <source>
        <dbReference type="ARBA" id="ARBA00022889"/>
    </source>
</evidence>
<sequence>MWRRERVCVKMDEVFLKSAIPATADSFFPLDDTTLALPAEPSGRASVKAVSKERSLRVQQQVQLTLARKARRTLSNGGVHLQRSAAQSFDAADGFVPNVKLNGYTNYPLSNNHMRKPSRRVEVSPPPSPGLPRSRFHYSTLRFGTHPGLSYPQRSGPVQDHTFGPDSFQRYAFSEAQRGSRAQVSTTAQGSIRQRSLRQTPAPLPVFANAGYQQSADYYGSRWSHNQTLSRRHTTLERSADVALGRVQPEDGASWSAQIRRNAQALRRLNSYPPTATSLEVDMGRQMDEELPLQQIQSQNSLTLKSDNKVPEMTLERAVNLLTQDNEETLVCAAGHIQNQCFKSIEAKKMVYYLRGIGKLLQLLHIDNEEVQRVAAGALRNVVYQNSENKMEVKENDGIALILSALKSSRDVETRRQLTGLLWNLSSHDLLKERLSRESLFVLTKYVLVPSSGISEGENPKDELLADDEVFHNATGCLRNLSSAGPDGRKAMRQCENLIDSLVYYIRGTIADYKTDDKSTENCVCILHNLSYQMEAELPKKYAKDLRESRQNLAPDQKTVSCFSQRNARITEHLERQSPLLEEKANPRGVEWLWSAITIRMYLSLIARSVRHYTQEAAVGALQNITAGNGPVSEAIAFTIVQRENGLQHVQKILQEGESDVKRTAMSLIRNLSRHEELHPDIVRQVLPEVVVMLPNDDTGTDLSTDATSCLCHILNNLSQSNSQHVRAIVNQGALPKIINISSKDNGYGPSRAGQSACILLHTMWKHSDLHGSYKKCGFRKVDFINARTTKLLLQDQFKNSDCCTVKCSLYHSLSKCFTVN</sequence>
<feature type="compositionally biased region" description="Polar residues" evidence="7">
    <location>
        <begin position="180"/>
        <end position="195"/>
    </location>
</feature>
<dbReference type="GO" id="GO:0072659">
    <property type="term" value="P:protein localization to plasma membrane"/>
    <property type="evidence" value="ECO:0007669"/>
    <property type="project" value="TreeGrafter"/>
</dbReference>
<evidence type="ECO:0000256" key="1">
    <source>
        <dbReference type="ARBA" id="ARBA00004282"/>
    </source>
</evidence>
<feature type="region of interest" description="Disordered" evidence="7">
    <location>
        <begin position="175"/>
        <end position="195"/>
    </location>
</feature>
<dbReference type="FunCoup" id="A0A3P8VKB3">
    <property type="interactions" value="841"/>
</dbReference>
<dbReference type="SUPFAM" id="SSF48371">
    <property type="entry name" value="ARM repeat"/>
    <property type="match status" value="1"/>
</dbReference>
<keyword evidence="5" id="KW-0965">Cell junction</keyword>
<proteinExistence type="inferred from homology"/>
<reference evidence="8" key="3">
    <citation type="submission" date="2025-09" db="UniProtKB">
        <authorList>
            <consortium name="Ensembl"/>
        </authorList>
    </citation>
    <scope>IDENTIFICATION</scope>
</reference>
<keyword evidence="3" id="KW-0677">Repeat</keyword>
<dbReference type="InParanoid" id="A0A3P8VKB3"/>
<keyword evidence="4" id="KW-0130">Cell adhesion</keyword>
<dbReference type="GO" id="GO:0005634">
    <property type="term" value="C:nucleus"/>
    <property type="evidence" value="ECO:0007669"/>
    <property type="project" value="TreeGrafter"/>
</dbReference>
<dbReference type="Proteomes" id="UP000265120">
    <property type="component" value="Chromosome 8"/>
</dbReference>
<dbReference type="Ensembl" id="ENSCSET00000015912.1">
    <property type="protein sequence ID" value="ENSCSEP00000015718.1"/>
    <property type="gene ID" value="ENSCSEG00000010096.1"/>
</dbReference>
<dbReference type="GeneTree" id="ENSGT00940000158677"/>
<dbReference type="PROSITE" id="PS50176">
    <property type="entry name" value="ARM_REPEAT"/>
    <property type="match status" value="1"/>
</dbReference>
<dbReference type="SMART" id="SM00185">
    <property type="entry name" value="ARM"/>
    <property type="match status" value="6"/>
</dbReference>
<comment type="similarity">
    <text evidence="2">Belongs to the beta-catenin family.</text>
</comment>
<dbReference type="GO" id="GO:0098609">
    <property type="term" value="P:cell-cell adhesion"/>
    <property type="evidence" value="ECO:0007669"/>
    <property type="project" value="InterPro"/>
</dbReference>
<reference evidence="8" key="2">
    <citation type="submission" date="2025-08" db="UniProtKB">
        <authorList>
            <consortium name="Ensembl"/>
        </authorList>
    </citation>
    <scope>IDENTIFICATION</scope>
</reference>
<dbReference type="GO" id="GO:0005737">
    <property type="term" value="C:cytoplasm"/>
    <property type="evidence" value="ECO:0007669"/>
    <property type="project" value="TreeGrafter"/>
</dbReference>
<evidence type="ECO:0000256" key="7">
    <source>
        <dbReference type="SAM" id="MobiDB-lite"/>
    </source>
</evidence>
<reference evidence="8 9" key="1">
    <citation type="journal article" date="2014" name="Nat. Genet.">
        <title>Whole-genome sequence of a flatfish provides insights into ZW sex chromosome evolution and adaptation to a benthic lifestyle.</title>
        <authorList>
            <person name="Chen S."/>
            <person name="Zhang G."/>
            <person name="Shao C."/>
            <person name="Huang Q."/>
            <person name="Liu G."/>
            <person name="Zhang P."/>
            <person name="Song W."/>
            <person name="An N."/>
            <person name="Chalopin D."/>
            <person name="Volff J.N."/>
            <person name="Hong Y."/>
            <person name="Li Q."/>
            <person name="Sha Z."/>
            <person name="Zhou H."/>
            <person name="Xie M."/>
            <person name="Yu Q."/>
            <person name="Liu Y."/>
            <person name="Xiang H."/>
            <person name="Wang N."/>
            <person name="Wu K."/>
            <person name="Yang C."/>
            <person name="Zhou Q."/>
            <person name="Liao X."/>
            <person name="Yang L."/>
            <person name="Hu Q."/>
            <person name="Zhang J."/>
            <person name="Meng L."/>
            <person name="Jin L."/>
            <person name="Tian Y."/>
            <person name="Lian J."/>
            <person name="Yang J."/>
            <person name="Miao G."/>
            <person name="Liu S."/>
            <person name="Liang Z."/>
            <person name="Yan F."/>
            <person name="Li Y."/>
            <person name="Sun B."/>
            <person name="Zhang H."/>
            <person name="Zhang J."/>
            <person name="Zhu Y."/>
            <person name="Du M."/>
            <person name="Zhao Y."/>
            <person name="Schartl M."/>
            <person name="Tang Q."/>
            <person name="Wang J."/>
        </authorList>
    </citation>
    <scope>NUCLEOTIDE SEQUENCE</scope>
</reference>
<organism evidence="8 9">
    <name type="scientific">Cynoglossus semilaevis</name>
    <name type="common">Tongue sole</name>
    <dbReference type="NCBI Taxonomy" id="244447"/>
    <lineage>
        <taxon>Eukaryota</taxon>
        <taxon>Metazoa</taxon>
        <taxon>Chordata</taxon>
        <taxon>Craniata</taxon>
        <taxon>Vertebrata</taxon>
        <taxon>Euteleostomi</taxon>
        <taxon>Actinopterygii</taxon>
        <taxon>Neopterygii</taxon>
        <taxon>Teleostei</taxon>
        <taxon>Neoteleostei</taxon>
        <taxon>Acanthomorphata</taxon>
        <taxon>Carangaria</taxon>
        <taxon>Pleuronectiformes</taxon>
        <taxon>Pleuronectoidei</taxon>
        <taxon>Cynoglossidae</taxon>
        <taxon>Cynoglossinae</taxon>
        <taxon>Cynoglossus</taxon>
    </lineage>
</organism>
<evidence type="ECO:0000256" key="5">
    <source>
        <dbReference type="ARBA" id="ARBA00022949"/>
    </source>
</evidence>
<dbReference type="GO" id="GO:0001947">
    <property type="term" value="P:heart looping"/>
    <property type="evidence" value="ECO:0007669"/>
    <property type="project" value="Ensembl"/>
</dbReference>
<evidence type="ECO:0000256" key="2">
    <source>
        <dbReference type="ARBA" id="ARBA00005462"/>
    </source>
</evidence>
<evidence type="ECO:0000256" key="3">
    <source>
        <dbReference type="ARBA" id="ARBA00022737"/>
    </source>
</evidence>
<dbReference type="GO" id="GO:0014704">
    <property type="term" value="C:intercalated disc"/>
    <property type="evidence" value="ECO:0007669"/>
    <property type="project" value="TreeGrafter"/>
</dbReference>
<dbReference type="Gene3D" id="1.25.10.10">
    <property type="entry name" value="Leucine-rich Repeat Variant"/>
    <property type="match status" value="1"/>
</dbReference>
<accession>A0A3P8VKB3</accession>
<keyword evidence="9" id="KW-1185">Reference proteome</keyword>
<name>A0A3P8VKB3_CYNSE</name>